<reference evidence="6 7" key="1">
    <citation type="submission" date="2021-10" db="EMBL/GenBank/DDBJ databases">
        <authorList>
            <person name="Criscuolo A."/>
        </authorList>
    </citation>
    <scope>NUCLEOTIDE SEQUENCE [LARGE SCALE GENOMIC DNA]</scope>
    <source>
        <strain evidence="7">CIP 111883</strain>
    </source>
</reference>
<dbReference type="NCBIfam" id="TIGR01592">
    <property type="entry name" value="holin_SPP1"/>
    <property type="match status" value="1"/>
</dbReference>
<feature type="transmembrane region" description="Helical" evidence="5">
    <location>
        <begin position="50"/>
        <end position="68"/>
    </location>
</feature>
<proteinExistence type="predicted"/>
<name>A0ABM8YPB3_9BACI</name>
<sequence>MPETTKENQLSIRPVSKGAWFRIVFLLLALVNQLLVIFNKSPLPISEEQLEQLFTISWTAIAAIMAWWKDNDWTKKARSRVK</sequence>
<evidence type="ECO:0000313" key="7">
    <source>
        <dbReference type="Proteomes" id="UP000789833"/>
    </source>
</evidence>
<evidence type="ECO:0000256" key="3">
    <source>
        <dbReference type="ARBA" id="ARBA00022989"/>
    </source>
</evidence>
<accession>A0ABM8YPB3</accession>
<keyword evidence="2 5" id="KW-0812">Transmembrane</keyword>
<dbReference type="InterPro" id="IPR006479">
    <property type="entry name" value="Holin"/>
</dbReference>
<feature type="transmembrane region" description="Helical" evidence="5">
    <location>
        <begin position="20"/>
        <end position="38"/>
    </location>
</feature>
<keyword evidence="3 5" id="KW-1133">Transmembrane helix</keyword>
<dbReference type="RefSeq" id="WP_230501792.1">
    <property type="nucleotide sequence ID" value="NZ_CAKJTJ010000014.1"/>
</dbReference>
<protein>
    <recommendedName>
        <fullName evidence="8">Phage holin</fullName>
    </recommendedName>
</protein>
<evidence type="ECO:0000256" key="4">
    <source>
        <dbReference type="ARBA" id="ARBA00023136"/>
    </source>
</evidence>
<keyword evidence="7" id="KW-1185">Reference proteome</keyword>
<evidence type="ECO:0000256" key="5">
    <source>
        <dbReference type="SAM" id="Phobius"/>
    </source>
</evidence>
<dbReference type="EMBL" id="CAKJTJ010000014">
    <property type="protein sequence ID" value="CAG9621843.1"/>
    <property type="molecule type" value="Genomic_DNA"/>
</dbReference>
<comment type="subcellular location">
    <subcellularLocation>
        <location evidence="1">Membrane</location>
    </subcellularLocation>
</comment>
<dbReference type="Pfam" id="PF04688">
    <property type="entry name" value="Holin_SPP1"/>
    <property type="match status" value="1"/>
</dbReference>
<gene>
    <name evidence="6" type="ORF">BACCIP111883_02634</name>
</gene>
<organism evidence="6 7">
    <name type="scientific">Sutcliffiella rhizosphaerae</name>
    <dbReference type="NCBI Taxonomy" id="2880967"/>
    <lineage>
        <taxon>Bacteria</taxon>
        <taxon>Bacillati</taxon>
        <taxon>Bacillota</taxon>
        <taxon>Bacilli</taxon>
        <taxon>Bacillales</taxon>
        <taxon>Bacillaceae</taxon>
        <taxon>Sutcliffiella</taxon>
    </lineage>
</organism>
<evidence type="ECO:0000256" key="1">
    <source>
        <dbReference type="ARBA" id="ARBA00004370"/>
    </source>
</evidence>
<evidence type="ECO:0000313" key="6">
    <source>
        <dbReference type="EMBL" id="CAG9621843.1"/>
    </source>
</evidence>
<evidence type="ECO:0008006" key="8">
    <source>
        <dbReference type="Google" id="ProtNLM"/>
    </source>
</evidence>
<comment type="caution">
    <text evidence="6">The sequence shown here is derived from an EMBL/GenBank/DDBJ whole genome shotgun (WGS) entry which is preliminary data.</text>
</comment>
<keyword evidence="4 5" id="KW-0472">Membrane</keyword>
<dbReference type="Proteomes" id="UP000789833">
    <property type="component" value="Unassembled WGS sequence"/>
</dbReference>
<evidence type="ECO:0000256" key="2">
    <source>
        <dbReference type="ARBA" id="ARBA00022692"/>
    </source>
</evidence>